<dbReference type="SUPFAM" id="SSF57850">
    <property type="entry name" value="RING/U-box"/>
    <property type="match status" value="1"/>
</dbReference>
<feature type="domain" description="RING-type" evidence="6">
    <location>
        <begin position="290"/>
        <end position="330"/>
    </location>
</feature>
<sequence>MVLGPSSSRLMEASSLFVEQVQMREEENKGAVLYGFSQKPQLSSETNWSASSFLIVTSYSRKGFYLWLNKGSRIRMRWEAQASSLSQLQMVIIKGDRKYETVIPKSASSPVAVRLDEPLTGKEAEFVAEEDDKYYIGMINTNPRSIMMRMSVNATSKTYDITRASHVCSTLNGSCQLKLLFPKTQYVVLTTPNNGDLGGWHIELAFIARLVTYIAILGFIIVAIFVILKYLGACDGETTAMDAPVSAISETDPIMPAEKPFPFRYGTNEEGEESSSSNSSSEDLYDAKLCAICYDEQRNCFFVPCGHCATCYDCAQRIMEGESRMCPICRRVIHKARRLFSP</sequence>
<gene>
    <name evidence="7" type="ORF">HS088_TW14G00212</name>
</gene>
<keyword evidence="5" id="KW-1133">Transmembrane helix</keyword>
<keyword evidence="5" id="KW-0812">Transmembrane</keyword>
<keyword evidence="8" id="KW-1185">Reference proteome</keyword>
<evidence type="ECO:0000256" key="3">
    <source>
        <dbReference type="ARBA" id="ARBA00022833"/>
    </source>
</evidence>
<keyword evidence="5" id="KW-0472">Membrane</keyword>
<dbReference type="GO" id="GO:0008270">
    <property type="term" value="F:zinc ion binding"/>
    <property type="evidence" value="ECO:0007669"/>
    <property type="project" value="UniProtKB-KW"/>
</dbReference>
<dbReference type="PANTHER" id="PTHR46858">
    <property type="entry name" value="OS05G0521000 PROTEIN"/>
    <property type="match status" value="1"/>
</dbReference>
<dbReference type="InterPro" id="IPR013083">
    <property type="entry name" value="Znf_RING/FYVE/PHD"/>
</dbReference>
<comment type="caution">
    <text evidence="7">The sequence shown here is derived from an EMBL/GenBank/DDBJ whole genome shotgun (WGS) entry which is preliminary data.</text>
</comment>
<protein>
    <recommendedName>
        <fullName evidence="6">RING-type domain-containing protein</fullName>
    </recommendedName>
</protein>
<dbReference type="InParanoid" id="A0A7J7CPZ8"/>
<dbReference type="AlphaFoldDB" id="A0A7J7CPZ8"/>
<evidence type="ECO:0000313" key="8">
    <source>
        <dbReference type="Proteomes" id="UP000593562"/>
    </source>
</evidence>
<dbReference type="InterPro" id="IPR001841">
    <property type="entry name" value="Znf_RING"/>
</dbReference>
<evidence type="ECO:0000256" key="1">
    <source>
        <dbReference type="ARBA" id="ARBA00022723"/>
    </source>
</evidence>
<dbReference type="SMART" id="SM00184">
    <property type="entry name" value="RING"/>
    <property type="match status" value="1"/>
</dbReference>
<dbReference type="InterPro" id="IPR032010">
    <property type="entry name" value="APD1-4_M"/>
</dbReference>
<dbReference type="InterPro" id="IPR032008">
    <property type="entry name" value="APD1-4_N"/>
</dbReference>
<dbReference type="EMBL" id="JAAARO010000014">
    <property type="protein sequence ID" value="KAF5736078.1"/>
    <property type="molecule type" value="Genomic_DNA"/>
</dbReference>
<keyword evidence="1" id="KW-0479">Metal-binding</keyword>
<keyword evidence="2 4" id="KW-0863">Zinc-finger</keyword>
<dbReference type="Proteomes" id="UP000593562">
    <property type="component" value="Unassembled WGS sequence"/>
</dbReference>
<dbReference type="Pfam" id="PF13920">
    <property type="entry name" value="zf-C3HC4_3"/>
    <property type="match status" value="1"/>
</dbReference>
<feature type="transmembrane region" description="Helical" evidence="5">
    <location>
        <begin position="210"/>
        <end position="231"/>
    </location>
</feature>
<reference evidence="7 8" key="1">
    <citation type="journal article" date="2020" name="Nat. Commun.">
        <title>Genome of Tripterygium wilfordii and identification of cytochrome P450 involved in triptolide biosynthesis.</title>
        <authorList>
            <person name="Tu L."/>
            <person name="Su P."/>
            <person name="Zhang Z."/>
            <person name="Gao L."/>
            <person name="Wang J."/>
            <person name="Hu T."/>
            <person name="Zhou J."/>
            <person name="Zhang Y."/>
            <person name="Zhao Y."/>
            <person name="Liu Y."/>
            <person name="Song Y."/>
            <person name="Tong Y."/>
            <person name="Lu Y."/>
            <person name="Yang J."/>
            <person name="Xu C."/>
            <person name="Jia M."/>
            <person name="Peters R.J."/>
            <person name="Huang L."/>
            <person name="Gao W."/>
        </authorList>
    </citation>
    <scope>NUCLEOTIDE SEQUENCE [LARGE SCALE GENOMIC DNA]</scope>
    <source>
        <strain evidence="8">cv. XIE 37</strain>
        <tissue evidence="7">Leaf</tissue>
    </source>
</reference>
<evidence type="ECO:0000256" key="4">
    <source>
        <dbReference type="PROSITE-ProRule" id="PRU00175"/>
    </source>
</evidence>
<dbReference type="GO" id="GO:0016567">
    <property type="term" value="P:protein ubiquitination"/>
    <property type="evidence" value="ECO:0007669"/>
    <property type="project" value="TreeGrafter"/>
</dbReference>
<dbReference type="Gene3D" id="3.30.40.10">
    <property type="entry name" value="Zinc/RING finger domain, C3HC4 (zinc finger)"/>
    <property type="match status" value="1"/>
</dbReference>
<dbReference type="PROSITE" id="PS50089">
    <property type="entry name" value="ZF_RING_2"/>
    <property type="match status" value="1"/>
</dbReference>
<evidence type="ECO:0000256" key="5">
    <source>
        <dbReference type="SAM" id="Phobius"/>
    </source>
</evidence>
<proteinExistence type="predicted"/>
<dbReference type="Pfam" id="PF16041">
    <property type="entry name" value="APD1-4_M"/>
    <property type="match status" value="1"/>
</dbReference>
<dbReference type="Pfam" id="PF16040">
    <property type="entry name" value="APD1-4_N"/>
    <property type="match status" value="1"/>
</dbReference>
<dbReference type="GO" id="GO:0061630">
    <property type="term" value="F:ubiquitin protein ligase activity"/>
    <property type="evidence" value="ECO:0007669"/>
    <property type="project" value="TreeGrafter"/>
</dbReference>
<keyword evidence="3" id="KW-0862">Zinc</keyword>
<evidence type="ECO:0000259" key="6">
    <source>
        <dbReference type="PROSITE" id="PS50089"/>
    </source>
</evidence>
<name>A0A7J7CPZ8_TRIWF</name>
<accession>A0A7J7CPZ8</accession>
<organism evidence="7 8">
    <name type="scientific">Tripterygium wilfordii</name>
    <name type="common">Thunder God vine</name>
    <dbReference type="NCBI Taxonomy" id="458696"/>
    <lineage>
        <taxon>Eukaryota</taxon>
        <taxon>Viridiplantae</taxon>
        <taxon>Streptophyta</taxon>
        <taxon>Embryophyta</taxon>
        <taxon>Tracheophyta</taxon>
        <taxon>Spermatophyta</taxon>
        <taxon>Magnoliopsida</taxon>
        <taxon>eudicotyledons</taxon>
        <taxon>Gunneridae</taxon>
        <taxon>Pentapetalae</taxon>
        <taxon>rosids</taxon>
        <taxon>fabids</taxon>
        <taxon>Celastrales</taxon>
        <taxon>Celastraceae</taxon>
        <taxon>Tripterygium</taxon>
    </lineage>
</organism>
<evidence type="ECO:0000256" key="2">
    <source>
        <dbReference type="ARBA" id="ARBA00022771"/>
    </source>
</evidence>
<dbReference type="PANTHER" id="PTHR46858:SF6">
    <property type="entry name" value="LIGASE, PUTATIVE-RELATED"/>
    <property type="match status" value="1"/>
</dbReference>
<evidence type="ECO:0000313" key="7">
    <source>
        <dbReference type="EMBL" id="KAF5736078.1"/>
    </source>
</evidence>